<dbReference type="Gene3D" id="1.10.287.130">
    <property type="match status" value="1"/>
</dbReference>
<keyword evidence="20" id="KW-1185">Reference proteome</keyword>
<dbReference type="InterPro" id="IPR005467">
    <property type="entry name" value="His_kinase_dom"/>
</dbReference>
<keyword evidence="5" id="KW-0808">Transferase</keyword>
<dbReference type="GO" id="GO:0000155">
    <property type="term" value="F:phosphorelay sensor kinase activity"/>
    <property type="evidence" value="ECO:0007669"/>
    <property type="project" value="InterPro"/>
</dbReference>
<dbReference type="Proteomes" id="UP000389128">
    <property type="component" value="Unassembled WGS sequence"/>
</dbReference>
<keyword evidence="8" id="KW-0067">ATP-binding</keyword>
<evidence type="ECO:0000256" key="14">
    <source>
        <dbReference type="PROSITE-ProRule" id="PRU00169"/>
    </source>
</evidence>
<dbReference type="SUPFAM" id="SSF52172">
    <property type="entry name" value="CheY-like"/>
    <property type="match status" value="1"/>
</dbReference>
<dbReference type="InterPro" id="IPR003660">
    <property type="entry name" value="HAMP_dom"/>
</dbReference>
<dbReference type="FunFam" id="1.10.287.130:FF:000002">
    <property type="entry name" value="Two-component osmosensing histidine kinase"/>
    <property type="match status" value="1"/>
</dbReference>
<feature type="domain" description="Response regulatory" evidence="17">
    <location>
        <begin position="509"/>
        <end position="630"/>
    </location>
</feature>
<feature type="domain" description="HAMP" evidence="18">
    <location>
        <begin position="182"/>
        <end position="234"/>
    </location>
</feature>
<keyword evidence="15" id="KW-0812">Transmembrane</keyword>
<keyword evidence="15" id="KW-0472">Membrane</keyword>
<sequence>MTKSPMLTLRGKLLLMALLVEALMLFLLVSNSIRLLRDNMGEQARRNAEQIVPVLQAALVAPLAQSDYATVQAVLDESHATKTIDYLAVLDAEGRIVASAGLADDKKIPNPDPSFALDSDEDPPRYDVAQPIALAHQRLGTLHFGLNLKPIIDARNSLMTQGMLIAAGELVLSFCLLTLLGLLITRQLSILAKASIDVAEGNLTPDPVPEGADDIGRLGAAFNAMSKAVSERISQLTTAREAAESASHVKSQFLATMSHEIRTPMNGILGMSQLLLMSDLNEEERKDYARIILNSGESLLSLLNDILDLSKVEAGKVELHRQAFDPRQLIEENSALFREPLAAKGLSCSTIWHGPAGSSYDGDSIRIRQMLSNLISNAIKFTPQGFVRVECAEILSGDQGAVLEFSVTDSGIGIAADKLDLLFKPFSQVDGSITRGYGGTGLGLSIVHKLALLMEGEAGVESEEGKGTRVWFRIRVGRIPVERDRRQFDRARLAPSPEGVRTHALSGGSILVVDDNSTNRRVVEALLKNLGFSFASVSNGLEAVTLITEDGMTPEVVLMDCRMPVMDGYAATEKIRLWEQDNNKPRLPIIALTAGAFQEDREHCERVGMDDYITKPINFGDLKAVLEKWIVRAEN</sequence>
<dbReference type="SUPFAM" id="SSF47384">
    <property type="entry name" value="Homodimeric domain of signal transducing histidine kinase"/>
    <property type="match status" value="1"/>
</dbReference>
<evidence type="ECO:0000256" key="7">
    <source>
        <dbReference type="ARBA" id="ARBA00022777"/>
    </source>
</evidence>
<dbReference type="Gene3D" id="3.30.565.10">
    <property type="entry name" value="Histidine kinase-like ATPase, C-terminal domain"/>
    <property type="match status" value="1"/>
</dbReference>
<dbReference type="Pfam" id="PF00512">
    <property type="entry name" value="HisKA"/>
    <property type="match status" value="1"/>
</dbReference>
<dbReference type="PROSITE" id="PS50110">
    <property type="entry name" value="RESPONSE_REGULATORY"/>
    <property type="match status" value="1"/>
</dbReference>
<comment type="subunit">
    <text evidence="11">At low DSF concentrations, interacts with RpfF.</text>
</comment>
<dbReference type="SMART" id="SM00304">
    <property type="entry name" value="HAMP"/>
    <property type="match status" value="1"/>
</dbReference>
<dbReference type="GO" id="GO:0005524">
    <property type="term" value="F:ATP binding"/>
    <property type="evidence" value="ECO:0007669"/>
    <property type="project" value="UniProtKB-KW"/>
</dbReference>
<dbReference type="CDD" id="cd00082">
    <property type="entry name" value="HisKA"/>
    <property type="match status" value="1"/>
</dbReference>
<evidence type="ECO:0000256" key="4">
    <source>
        <dbReference type="ARBA" id="ARBA00022553"/>
    </source>
</evidence>
<dbReference type="CDD" id="cd06225">
    <property type="entry name" value="HAMP"/>
    <property type="match status" value="1"/>
</dbReference>
<dbReference type="CDD" id="cd16922">
    <property type="entry name" value="HATPase_EvgS-ArcB-TorS-like"/>
    <property type="match status" value="1"/>
</dbReference>
<proteinExistence type="predicted"/>
<dbReference type="SUPFAM" id="SSF55874">
    <property type="entry name" value="ATPase domain of HSP90 chaperone/DNA topoisomerase II/histidine kinase"/>
    <property type="match status" value="1"/>
</dbReference>
<feature type="domain" description="Histidine kinase" evidence="16">
    <location>
        <begin position="256"/>
        <end position="478"/>
    </location>
</feature>
<dbReference type="InterPro" id="IPR003594">
    <property type="entry name" value="HATPase_dom"/>
</dbReference>
<dbReference type="OrthoDB" id="5519028at2"/>
<dbReference type="Gene3D" id="6.10.340.10">
    <property type="match status" value="1"/>
</dbReference>
<dbReference type="EMBL" id="SDKK01000007">
    <property type="protein sequence ID" value="TYC59648.1"/>
    <property type="molecule type" value="Genomic_DNA"/>
</dbReference>
<evidence type="ECO:0000313" key="19">
    <source>
        <dbReference type="EMBL" id="TYC59648.1"/>
    </source>
</evidence>
<dbReference type="SMART" id="SM00448">
    <property type="entry name" value="REC"/>
    <property type="match status" value="1"/>
</dbReference>
<dbReference type="SMART" id="SM00388">
    <property type="entry name" value="HisKA"/>
    <property type="match status" value="1"/>
</dbReference>
<dbReference type="InterPro" id="IPR036890">
    <property type="entry name" value="HATPase_C_sf"/>
</dbReference>
<dbReference type="InterPro" id="IPR001789">
    <property type="entry name" value="Sig_transdc_resp-reg_receiver"/>
</dbReference>
<keyword evidence="15" id="KW-1133">Transmembrane helix</keyword>
<evidence type="ECO:0000256" key="11">
    <source>
        <dbReference type="ARBA" id="ARBA00064003"/>
    </source>
</evidence>
<dbReference type="PROSITE" id="PS50885">
    <property type="entry name" value="HAMP"/>
    <property type="match status" value="1"/>
</dbReference>
<name>A0A6C2CZV8_9RHOO</name>
<dbReference type="FunFam" id="3.30.565.10:FF:000010">
    <property type="entry name" value="Sensor histidine kinase RcsC"/>
    <property type="match status" value="1"/>
</dbReference>
<dbReference type="Pfam" id="PF00072">
    <property type="entry name" value="Response_reg"/>
    <property type="match status" value="1"/>
</dbReference>
<dbReference type="EC" id="2.7.13.3" evidence="3"/>
<dbReference type="InterPro" id="IPR011006">
    <property type="entry name" value="CheY-like_superfamily"/>
</dbReference>
<dbReference type="InterPro" id="IPR003661">
    <property type="entry name" value="HisK_dim/P_dom"/>
</dbReference>
<evidence type="ECO:0000256" key="10">
    <source>
        <dbReference type="ARBA" id="ARBA00058004"/>
    </source>
</evidence>
<evidence type="ECO:0000256" key="5">
    <source>
        <dbReference type="ARBA" id="ARBA00022679"/>
    </source>
</evidence>
<evidence type="ECO:0000259" key="16">
    <source>
        <dbReference type="PROSITE" id="PS50109"/>
    </source>
</evidence>
<dbReference type="GO" id="GO:0016020">
    <property type="term" value="C:membrane"/>
    <property type="evidence" value="ECO:0007669"/>
    <property type="project" value="UniProtKB-SubCell"/>
</dbReference>
<evidence type="ECO:0000256" key="9">
    <source>
        <dbReference type="ARBA" id="ARBA00023012"/>
    </source>
</evidence>
<evidence type="ECO:0000313" key="20">
    <source>
        <dbReference type="Proteomes" id="UP000389128"/>
    </source>
</evidence>
<keyword evidence="6" id="KW-0547">Nucleotide-binding</keyword>
<dbReference type="SMART" id="SM00387">
    <property type="entry name" value="HATPase_c"/>
    <property type="match status" value="1"/>
</dbReference>
<evidence type="ECO:0000256" key="2">
    <source>
        <dbReference type="ARBA" id="ARBA00004370"/>
    </source>
</evidence>
<dbReference type="PROSITE" id="PS50109">
    <property type="entry name" value="HIS_KIN"/>
    <property type="match status" value="1"/>
</dbReference>
<keyword evidence="7" id="KW-0418">Kinase</keyword>
<evidence type="ECO:0000256" key="6">
    <source>
        <dbReference type="ARBA" id="ARBA00022741"/>
    </source>
</evidence>
<dbReference type="PRINTS" id="PR00344">
    <property type="entry name" value="BCTRLSENSOR"/>
</dbReference>
<evidence type="ECO:0000256" key="8">
    <source>
        <dbReference type="ARBA" id="ARBA00022840"/>
    </source>
</evidence>
<comment type="function">
    <text evidence="10">Member of the two-component regulatory system BvgS/BvgA. Phosphorylates BvgA via a four-step phosphorelay in response to environmental signals.</text>
</comment>
<dbReference type="Gene3D" id="3.40.50.2300">
    <property type="match status" value="1"/>
</dbReference>
<feature type="transmembrane region" description="Helical" evidence="15">
    <location>
        <begin position="164"/>
        <end position="184"/>
    </location>
</feature>
<dbReference type="InterPro" id="IPR004358">
    <property type="entry name" value="Sig_transdc_His_kin-like_C"/>
</dbReference>
<evidence type="ECO:0000256" key="3">
    <source>
        <dbReference type="ARBA" id="ARBA00012438"/>
    </source>
</evidence>
<reference evidence="19 20" key="1">
    <citation type="submission" date="2019-01" db="EMBL/GenBank/DDBJ databases">
        <title>Zoogloea oleivorans genome sequencing and assembly.</title>
        <authorList>
            <person name="Tancsics A."/>
            <person name="Farkas M."/>
            <person name="Kriszt B."/>
            <person name="Maroti G."/>
            <person name="Horvath B."/>
        </authorList>
    </citation>
    <scope>NUCLEOTIDE SEQUENCE [LARGE SCALE GENOMIC DNA]</scope>
    <source>
        <strain evidence="19 20">Buc</strain>
    </source>
</reference>
<evidence type="ECO:0000259" key="17">
    <source>
        <dbReference type="PROSITE" id="PS50110"/>
    </source>
</evidence>
<evidence type="ECO:0000256" key="12">
    <source>
        <dbReference type="ARBA" id="ARBA00068150"/>
    </source>
</evidence>
<feature type="modified residue" description="4-aspartylphosphate" evidence="14">
    <location>
        <position position="560"/>
    </location>
</feature>
<evidence type="ECO:0000256" key="1">
    <source>
        <dbReference type="ARBA" id="ARBA00000085"/>
    </source>
</evidence>
<evidence type="ECO:0000256" key="13">
    <source>
        <dbReference type="ARBA" id="ARBA00070152"/>
    </source>
</evidence>
<evidence type="ECO:0000256" key="15">
    <source>
        <dbReference type="SAM" id="Phobius"/>
    </source>
</evidence>
<organism evidence="19 20">
    <name type="scientific">Zoogloea oleivorans</name>
    <dbReference type="NCBI Taxonomy" id="1552750"/>
    <lineage>
        <taxon>Bacteria</taxon>
        <taxon>Pseudomonadati</taxon>
        <taxon>Pseudomonadota</taxon>
        <taxon>Betaproteobacteria</taxon>
        <taxon>Rhodocyclales</taxon>
        <taxon>Zoogloeaceae</taxon>
        <taxon>Zoogloea</taxon>
    </lineage>
</organism>
<dbReference type="Pfam" id="PF02518">
    <property type="entry name" value="HATPase_c"/>
    <property type="match status" value="1"/>
</dbReference>
<dbReference type="Pfam" id="PF00672">
    <property type="entry name" value="HAMP"/>
    <property type="match status" value="1"/>
</dbReference>
<evidence type="ECO:0000259" key="18">
    <source>
        <dbReference type="PROSITE" id="PS50885"/>
    </source>
</evidence>
<keyword evidence="4 14" id="KW-0597">Phosphoprotein</keyword>
<dbReference type="CDD" id="cd17546">
    <property type="entry name" value="REC_hyHK_CKI1_RcsC-like"/>
    <property type="match status" value="1"/>
</dbReference>
<comment type="caution">
    <text evidence="19">The sequence shown here is derived from an EMBL/GenBank/DDBJ whole genome shotgun (WGS) entry which is preliminary data.</text>
</comment>
<dbReference type="PANTHER" id="PTHR45339">
    <property type="entry name" value="HYBRID SIGNAL TRANSDUCTION HISTIDINE KINASE J"/>
    <property type="match status" value="1"/>
</dbReference>
<gene>
    <name evidence="19" type="ORF">ETQ85_08775</name>
</gene>
<dbReference type="SUPFAM" id="SSF158472">
    <property type="entry name" value="HAMP domain-like"/>
    <property type="match status" value="1"/>
</dbReference>
<accession>A0A6C2CZV8</accession>
<feature type="transmembrane region" description="Helical" evidence="15">
    <location>
        <begin position="13"/>
        <end position="36"/>
    </location>
</feature>
<keyword evidence="9" id="KW-0902">Two-component regulatory system</keyword>
<comment type="subcellular location">
    <subcellularLocation>
        <location evidence="2">Membrane</location>
    </subcellularLocation>
</comment>
<protein>
    <recommendedName>
        <fullName evidence="12">Sensory/regulatory protein RpfC</fullName>
        <ecNumber evidence="3">2.7.13.3</ecNumber>
    </recommendedName>
    <alternativeName>
        <fullName evidence="13">Virulence sensor protein BvgS</fullName>
    </alternativeName>
</protein>
<dbReference type="InterPro" id="IPR036097">
    <property type="entry name" value="HisK_dim/P_sf"/>
</dbReference>
<dbReference type="PANTHER" id="PTHR45339:SF5">
    <property type="entry name" value="HISTIDINE KINASE"/>
    <property type="match status" value="1"/>
</dbReference>
<comment type="catalytic activity">
    <reaction evidence="1">
        <text>ATP + protein L-histidine = ADP + protein N-phospho-L-histidine.</text>
        <dbReference type="EC" id="2.7.13.3"/>
    </reaction>
</comment>
<dbReference type="AlphaFoldDB" id="A0A6C2CZV8"/>